<proteinExistence type="predicted"/>
<dbReference type="Proteomes" id="UP000016648">
    <property type="component" value="Unassembled WGS sequence"/>
</dbReference>
<gene>
    <name evidence="1" type="ORF">HMPREF9135_0866</name>
</gene>
<keyword evidence="2" id="KW-1185">Reference proteome</keyword>
<organism evidence="1 2">
    <name type="scientific">Segatella baroniae F0067</name>
    <dbReference type="NCBI Taxonomy" id="1115809"/>
    <lineage>
        <taxon>Bacteria</taxon>
        <taxon>Pseudomonadati</taxon>
        <taxon>Bacteroidota</taxon>
        <taxon>Bacteroidia</taxon>
        <taxon>Bacteroidales</taxon>
        <taxon>Prevotellaceae</taxon>
        <taxon>Segatella</taxon>
    </lineage>
</organism>
<sequence length="55" mass="6610">MFWRFPDRGKAAAVCFGVSPTAERPPPFVLAFPRPRKGRRRLFWRFPDREILQMF</sequence>
<accession>U2P3X9</accession>
<comment type="caution">
    <text evidence="1">The sequence shown here is derived from an EMBL/GenBank/DDBJ whole genome shotgun (WGS) entry which is preliminary data.</text>
</comment>
<dbReference type="EMBL" id="AWEY01000039">
    <property type="protein sequence ID" value="ERK38389.1"/>
    <property type="molecule type" value="Genomic_DNA"/>
</dbReference>
<reference evidence="1 2" key="1">
    <citation type="submission" date="2013-08" db="EMBL/GenBank/DDBJ databases">
        <authorList>
            <person name="Durkin A.S."/>
            <person name="Haft D.R."/>
            <person name="McCorrison J."/>
            <person name="Torralba M."/>
            <person name="Gillis M."/>
            <person name="Haft D.H."/>
            <person name="Methe B."/>
            <person name="Sutton G."/>
            <person name="Nelson K.E."/>
        </authorList>
    </citation>
    <scope>NUCLEOTIDE SEQUENCE [LARGE SCALE GENOMIC DNA]</scope>
    <source>
        <strain evidence="1 2">F0067</strain>
    </source>
</reference>
<evidence type="ECO:0000313" key="1">
    <source>
        <dbReference type="EMBL" id="ERK38389.1"/>
    </source>
</evidence>
<name>U2P3X9_9BACT</name>
<evidence type="ECO:0000313" key="2">
    <source>
        <dbReference type="Proteomes" id="UP000016648"/>
    </source>
</evidence>
<dbReference type="AlphaFoldDB" id="U2P3X9"/>
<protein>
    <submittedName>
        <fullName evidence="1">Uncharacterized protein</fullName>
    </submittedName>
</protein>